<evidence type="ECO:0000313" key="4">
    <source>
        <dbReference type="Proteomes" id="UP000002852"/>
    </source>
</evidence>
<feature type="compositionally biased region" description="Pro residues" evidence="1">
    <location>
        <begin position="389"/>
        <end position="400"/>
    </location>
</feature>
<feature type="region of interest" description="Disordered" evidence="1">
    <location>
        <begin position="385"/>
        <end position="419"/>
    </location>
</feature>
<feature type="compositionally biased region" description="Basic and acidic residues" evidence="1">
    <location>
        <begin position="253"/>
        <end position="270"/>
    </location>
</feature>
<reference evidence="3" key="4">
    <citation type="submission" date="2025-09" db="UniProtKB">
        <authorList>
            <consortium name="Ensembl"/>
        </authorList>
    </citation>
    <scope>IDENTIFICATION</scope>
    <source>
        <strain evidence="3">JP 163 A</strain>
    </source>
</reference>
<reference evidence="4" key="1">
    <citation type="submission" date="2012-01" db="EMBL/GenBank/DDBJ databases">
        <authorList>
            <person name="Walter R."/>
            <person name="Schartl M."/>
            <person name="Warren W."/>
        </authorList>
    </citation>
    <scope>NUCLEOTIDE SEQUENCE [LARGE SCALE GENOMIC DNA]</scope>
    <source>
        <strain evidence="4">JP 163 A</strain>
    </source>
</reference>
<dbReference type="PANTHER" id="PTHR11477">
    <property type="entry name" value="TRANSCRIPTION FACTOR S-II ZINC FINGER DOMAIN-CONTAINING PROTEIN"/>
    <property type="match status" value="1"/>
</dbReference>
<dbReference type="Pfam" id="PF07744">
    <property type="entry name" value="SPOC"/>
    <property type="match status" value="1"/>
</dbReference>
<feature type="region of interest" description="Disordered" evidence="1">
    <location>
        <begin position="242"/>
        <end position="326"/>
    </location>
</feature>
<dbReference type="InterPro" id="IPR003618">
    <property type="entry name" value="TFIIS_cen_dom"/>
</dbReference>
<dbReference type="GeneTree" id="ENSGT00940000155532"/>
<feature type="compositionally biased region" description="Polar residues" evidence="1">
    <location>
        <begin position="191"/>
        <end position="200"/>
    </location>
</feature>
<feature type="compositionally biased region" description="Low complexity" evidence="1">
    <location>
        <begin position="62"/>
        <end position="73"/>
    </location>
</feature>
<evidence type="ECO:0000313" key="3">
    <source>
        <dbReference type="Ensembl" id="ENSXMAP00000026527.1"/>
    </source>
</evidence>
<organism evidence="3 4">
    <name type="scientific">Xiphophorus maculatus</name>
    <name type="common">Southern platyfish</name>
    <name type="synonym">Platypoecilus maculatus</name>
    <dbReference type="NCBI Taxonomy" id="8083"/>
    <lineage>
        <taxon>Eukaryota</taxon>
        <taxon>Metazoa</taxon>
        <taxon>Chordata</taxon>
        <taxon>Craniata</taxon>
        <taxon>Vertebrata</taxon>
        <taxon>Euteleostomi</taxon>
        <taxon>Actinopterygii</taxon>
        <taxon>Neopterygii</taxon>
        <taxon>Teleostei</taxon>
        <taxon>Neoteleostei</taxon>
        <taxon>Acanthomorphata</taxon>
        <taxon>Ovalentaria</taxon>
        <taxon>Atherinomorphae</taxon>
        <taxon>Cyprinodontiformes</taxon>
        <taxon>Poeciliidae</taxon>
        <taxon>Poeciliinae</taxon>
        <taxon>Xiphophorus</taxon>
    </lineage>
</organism>
<feature type="region of interest" description="Disordered" evidence="1">
    <location>
        <begin position="55"/>
        <end position="75"/>
    </location>
</feature>
<feature type="compositionally biased region" description="Basic and acidic residues" evidence="1">
    <location>
        <begin position="175"/>
        <end position="185"/>
    </location>
</feature>
<dbReference type="Ensembl" id="ENSXMAT00000028510.1">
    <property type="protein sequence ID" value="ENSXMAP00000026527.1"/>
    <property type="gene ID" value="ENSXMAG00000010038.2"/>
</dbReference>
<sequence length="578" mass="63294">MCPISKKLQKMGALIVKKTTYVIPKKQPVPQSSCSQPAQKASAVPALLSETRNLLVPPAPSAPSSRPSQPNNQVRQSIQRSLTAILFKRVSDCEDLEMPESEVVKLVAGIEKEMFDIFRNTDSKYMNKYRTIMFNLKDPKNKGLLYRVVNGEISPFRLVRMTQKDMQATKAPEPTTKETTQEQKKVLPPQVSKSRVVQPSKNKKMPDILSCMLKDTTSEHKAHLFDLKCKICTGQMQAIEGEEPAKKKSKVSTSRDKTDKISWKKPRGDESPLLAPPDTPEMESPTSSLMEPSSQIDIDSPKLTISPASPIMESPASPTPEGSTVPALKRSYTPVVIPTVSTVTITRRDPRTAANRFAASSGGNSGLSNIVSKQAAPYAAIKGTLAPSSAPPPSVPPPKTLPKSILMKPSSSSDPRLSGASSRYLKSLNSKSCFNGDTTPFLAKQGILWKGFVNMLTVAKFVTKGYLVSGPDLPDTIQIGGRILPETVWDYVVKLKTSLTKELCVIRFHPATEEEEVAYVSLFSYFSSRGRFGVVANISRSIKDVYLVPLGANESIPSILQPFEGPGMKIFNFYVLSC</sequence>
<feature type="domain" description="TFIIS central" evidence="2">
    <location>
        <begin position="74"/>
        <end position="194"/>
    </location>
</feature>
<dbReference type="SUPFAM" id="SSF46942">
    <property type="entry name" value="Elongation factor TFIIS domain 2"/>
    <property type="match status" value="1"/>
</dbReference>
<keyword evidence="4" id="KW-1185">Reference proteome</keyword>
<feature type="region of interest" description="Disordered" evidence="1">
    <location>
        <begin position="165"/>
        <end position="201"/>
    </location>
</feature>
<accession>A0A3B5Q6P5</accession>
<dbReference type="Proteomes" id="UP000002852">
    <property type="component" value="Unassembled WGS sequence"/>
</dbReference>
<dbReference type="GO" id="GO:0005634">
    <property type="term" value="C:nucleus"/>
    <property type="evidence" value="ECO:0007669"/>
    <property type="project" value="TreeGrafter"/>
</dbReference>
<reference evidence="3" key="3">
    <citation type="submission" date="2025-08" db="UniProtKB">
        <authorList>
            <consortium name="Ensembl"/>
        </authorList>
    </citation>
    <scope>IDENTIFICATION</scope>
    <source>
        <strain evidence="3">JP 163 A</strain>
    </source>
</reference>
<dbReference type="GO" id="GO:0006351">
    <property type="term" value="P:DNA-templated transcription"/>
    <property type="evidence" value="ECO:0007669"/>
    <property type="project" value="InterPro"/>
</dbReference>
<evidence type="ECO:0000256" key="1">
    <source>
        <dbReference type="SAM" id="MobiDB-lite"/>
    </source>
</evidence>
<dbReference type="InterPro" id="IPR036575">
    <property type="entry name" value="TFIIS_cen_dom_sf"/>
</dbReference>
<feature type="compositionally biased region" description="Polar residues" evidence="1">
    <location>
        <begin position="409"/>
        <end position="419"/>
    </location>
</feature>
<dbReference type="InterPro" id="IPR012921">
    <property type="entry name" value="SPOC_C"/>
</dbReference>
<dbReference type="AlphaFoldDB" id="A0A3B5Q6P5"/>
<feature type="compositionally biased region" description="Polar residues" evidence="1">
    <location>
        <begin position="284"/>
        <end position="297"/>
    </location>
</feature>
<name>A0A3B5Q6P5_XIPMA</name>
<dbReference type="SMART" id="SM00510">
    <property type="entry name" value="TFS2M"/>
    <property type="match status" value="1"/>
</dbReference>
<dbReference type="Gene3D" id="1.10.472.30">
    <property type="entry name" value="Transcription elongation factor S-II, central domain"/>
    <property type="match status" value="1"/>
</dbReference>
<dbReference type="Pfam" id="PF07500">
    <property type="entry name" value="TFIIS_M"/>
    <property type="match status" value="1"/>
</dbReference>
<proteinExistence type="predicted"/>
<reference evidence="4" key="2">
    <citation type="journal article" date="2013" name="Nat. Genet.">
        <title>The genome of the platyfish, Xiphophorus maculatus, provides insights into evolutionary adaptation and several complex traits.</title>
        <authorList>
            <person name="Schartl M."/>
            <person name="Walter R.B."/>
            <person name="Shen Y."/>
            <person name="Garcia T."/>
            <person name="Catchen J."/>
            <person name="Amores A."/>
            <person name="Braasch I."/>
            <person name="Chalopin D."/>
            <person name="Volff J.N."/>
            <person name="Lesch K.P."/>
            <person name="Bisazza A."/>
            <person name="Minx P."/>
            <person name="Hillier L."/>
            <person name="Wilson R.K."/>
            <person name="Fuerstenberg S."/>
            <person name="Boore J."/>
            <person name="Searle S."/>
            <person name="Postlethwait J.H."/>
            <person name="Warren W.C."/>
        </authorList>
    </citation>
    <scope>NUCLEOTIDE SEQUENCE [LARGE SCALE GENOMIC DNA]</scope>
    <source>
        <strain evidence="4">JP 163 A</strain>
    </source>
</reference>
<protein>
    <submittedName>
        <fullName evidence="3">Uncharacterized LOC106700088</fullName>
    </submittedName>
</protein>
<dbReference type="PANTHER" id="PTHR11477:SF13">
    <property type="entry name" value="DEATH-INDUCER OBLITERATOR 1"/>
    <property type="match status" value="1"/>
</dbReference>
<dbReference type="PROSITE" id="PS51321">
    <property type="entry name" value="TFIIS_CENTRAL"/>
    <property type="match status" value="1"/>
</dbReference>
<evidence type="ECO:0000259" key="2">
    <source>
        <dbReference type="PROSITE" id="PS51321"/>
    </source>
</evidence>